<organism evidence="7 8">
    <name type="scientific">Olpidium bornovanus</name>
    <dbReference type="NCBI Taxonomy" id="278681"/>
    <lineage>
        <taxon>Eukaryota</taxon>
        <taxon>Fungi</taxon>
        <taxon>Fungi incertae sedis</taxon>
        <taxon>Olpidiomycota</taxon>
        <taxon>Olpidiomycotina</taxon>
        <taxon>Olpidiomycetes</taxon>
        <taxon>Olpidiales</taxon>
        <taxon>Olpidiaceae</taxon>
        <taxon>Olpidium</taxon>
    </lineage>
</organism>
<evidence type="ECO:0000256" key="2">
    <source>
        <dbReference type="ARBA" id="ARBA00022771"/>
    </source>
</evidence>
<reference evidence="7 8" key="1">
    <citation type="journal article" name="Sci. Rep.">
        <title>Genome-scale phylogenetic analyses confirm Olpidium as the closest living zoosporic fungus to the non-flagellated, terrestrial fungi.</title>
        <authorList>
            <person name="Chang Y."/>
            <person name="Rochon D."/>
            <person name="Sekimoto S."/>
            <person name="Wang Y."/>
            <person name="Chovatia M."/>
            <person name="Sandor L."/>
            <person name="Salamov A."/>
            <person name="Grigoriev I.V."/>
            <person name="Stajich J.E."/>
            <person name="Spatafora J.W."/>
        </authorList>
    </citation>
    <scope>NUCLEOTIDE SEQUENCE [LARGE SCALE GENOMIC DNA]</scope>
    <source>
        <strain evidence="7">S191</strain>
    </source>
</reference>
<feature type="domain" description="RING-type" evidence="6">
    <location>
        <begin position="26"/>
        <end position="69"/>
    </location>
</feature>
<dbReference type="AlphaFoldDB" id="A0A8H7ZTP3"/>
<evidence type="ECO:0000256" key="4">
    <source>
        <dbReference type="PROSITE-ProRule" id="PRU00175"/>
    </source>
</evidence>
<evidence type="ECO:0000256" key="5">
    <source>
        <dbReference type="SAM" id="MobiDB-lite"/>
    </source>
</evidence>
<dbReference type="OrthoDB" id="687730at2759"/>
<dbReference type="PANTHER" id="PTHR15067">
    <property type="entry name" value="E3 UBIQUITIN-PROTEIN LIGASE RNF8"/>
    <property type="match status" value="1"/>
</dbReference>
<dbReference type="InterPro" id="IPR013083">
    <property type="entry name" value="Znf_RING/FYVE/PHD"/>
</dbReference>
<dbReference type="InterPro" id="IPR001841">
    <property type="entry name" value="Znf_RING"/>
</dbReference>
<sequence>RNVLRTLRALRKQGGLSGKDSNIADCCICLCAIGPFQALFVAPCSHAFHYKCARQLLVNWPAFTCPLCRTFADLEASVSTDNLAEMFGDDLNLADDDDDDDDDCEAEGDGEGDGGKKGNGDDVEGVKTSLFTLFFCRPRRLLRVCAA</sequence>
<accession>A0A8H7ZTP3</accession>
<evidence type="ECO:0000313" key="8">
    <source>
        <dbReference type="Proteomes" id="UP000673691"/>
    </source>
</evidence>
<dbReference type="GO" id="GO:0005829">
    <property type="term" value="C:cytosol"/>
    <property type="evidence" value="ECO:0007669"/>
    <property type="project" value="TreeGrafter"/>
</dbReference>
<comment type="caution">
    <text evidence="7">The sequence shown here is derived from an EMBL/GenBank/DDBJ whole genome shotgun (WGS) entry which is preliminary data.</text>
</comment>
<evidence type="ECO:0000256" key="1">
    <source>
        <dbReference type="ARBA" id="ARBA00022723"/>
    </source>
</evidence>
<dbReference type="SMART" id="SM00184">
    <property type="entry name" value="RING"/>
    <property type="match status" value="1"/>
</dbReference>
<keyword evidence="3" id="KW-0862">Zinc</keyword>
<feature type="region of interest" description="Disordered" evidence="5">
    <location>
        <begin position="92"/>
        <end position="123"/>
    </location>
</feature>
<evidence type="ECO:0000313" key="7">
    <source>
        <dbReference type="EMBL" id="KAG5459034.1"/>
    </source>
</evidence>
<dbReference type="GO" id="GO:0008270">
    <property type="term" value="F:zinc ion binding"/>
    <property type="evidence" value="ECO:0007669"/>
    <property type="project" value="UniProtKB-KW"/>
</dbReference>
<keyword evidence="1" id="KW-0479">Metal-binding</keyword>
<dbReference type="SUPFAM" id="SSF57850">
    <property type="entry name" value="RING/U-box"/>
    <property type="match status" value="1"/>
</dbReference>
<feature type="compositionally biased region" description="Acidic residues" evidence="5">
    <location>
        <begin position="92"/>
        <end position="112"/>
    </location>
</feature>
<evidence type="ECO:0000256" key="3">
    <source>
        <dbReference type="ARBA" id="ARBA00022833"/>
    </source>
</evidence>
<protein>
    <recommendedName>
        <fullName evidence="6">RING-type domain-containing protein</fullName>
    </recommendedName>
</protein>
<dbReference type="GO" id="GO:0006511">
    <property type="term" value="P:ubiquitin-dependent protein catabolic process"/>
    <property type="evidence" value="ECO:0007669"/>
    <property type="project" value="TreeGrafter"/>
</dbReference>
<keyword evidence="2 4" id="KW-0863">Zinc-finger</keyword>
<proteinExistence type="predicted"/>
<evidence type="ECO:0000259" key="6">
    <source>
        <dbReference type="PROSITE" id="PS50089"/>
    </source>
</evidence>
<dbReference type="GO" id="GO:0032153">
    <property type="term" value="C:cell division site"/>
    <property type="evidence" value="ECO:0007669"/>
    <property type="project" value="TreeGrafter"/>
</dbReference>
<dbReference type="GO" id="GO:0016567">
    <property type="term" value="P:protein ubiquitination"/>
    <property type="evidence" value="ECO:0007669"/>
    <property type="project" value="TreeGrafter"/>
</dbReference>
<name>A0A8H7ZTP3_9FUNG</name>
<dbReference type="Pfam" id="PF17123">
    <property type="entry name" value="zf-RING_11"/>
    <property type="match status" value="1"/>
</dbReference>
<gene>
    <name evidence="7" type="ORF">BJ554DRAFT_631</name>
</gene>
<dbReference type="EMBL" id="JAEFCI010007486">
    <property type="protein sequence ID" value="KAG5459034.1"/>
    <property type="molecule type" value="Genomic_DNA"/>
</dbReference>
<dbReference type="PANTHER" id="PTHR15067:SF7">
    <property type="entry name" value="E3 UBIQUITIN-PROTEIN LIGASE DMA1-RELATED"/>
    <property type="match status" value="1"/>
</dbReference>
<dbReference type="GO" id="GO:0061630">
    <property type="term" value="F:ubiquitin protein ligase activity"/>
    <property type="evidence" value="ECO:0007669"/>
    <property type="project" value="TreeGrafter"/>
</dbReference>
<feature type="non-terminal residue" evidence="7">
    <location>
        <position position="1"/>
    </location>
</feature>
<keyword evidence="8" id="KW-1185">Reference proteome</keyword>
<dbReference type="Gene3D" id="3.30.40.10">
    <property type="entry name" value="Zinc/RING finger domain, C3HC4 (zinc finger)"/>
    <property type="match status" value="1"/>
</dbReference>
<dbReference type="PROSITE" id="PS50089">
    <property type="entry name" value="ZF_RING_2"/>
    <property type="match status" value="1"/>
</dbReference>
<dbReference type="Proteomes" id="UP000673691">
    <property type="component" value="Unassembled WGS sequence"/>
</dbReference>
<dbReference type="GO" id="GO:0000151">
    <property type="term" value="C:ubiquitin ligase complex"/>
    <property type="evidence" value="ECO:0007669"/>
    <property type="project" value="TreeGrafter"/>
</dbReference>